<evidence type="ECO:0000256" key="3">
    <source>
        <dbReference type="ARBA" id="ARBA00022801"/>
    </source>
</evidence>
<reference evidence="6 7" key="1">
    <citation type="submission" date="2016-11" db="EMBL/GenBank/DDBJ databases">
        <authorList>
            <person name="Jaros S."/>
            <person name="Januszkiewicz K."/>
            <person name="Wedrychowicz H."/>
        </authorList>
    </citation>
    <scope>NUCLEOTIDE SEQUENCE [LARGE SCALE GENOMIC DNA]</scope>
    <source>
        <strain evidence="6 7">DSM 21986</strain>
    </source>
</reference>
<keyword evidence="3 6" id="KW-0378">Hydrolase</keyword>
<feature type="signal peptide" evidence="4">
    <location>
        <begin position="1"/>
        <end position="19"/>
    </location>
</feature>
<dbReference type="InterPro" id="IPR029058">
    <property type="entry name" value="AB_hydrolase_fold"/>
</dbReference>
<evidence type="ECO:0000313" key="7">
    <source>
        <dbReference type="Proteomes" id="UP000184041"/>
    </source>
</evidence>
<dbReference type="PANTHER" id="PTHR22946:SF9">
    <property type="entry name" value="POLYKETIDE TRANSFERASE AF380"/>
    <property type="match status" value="1"/>
</dbReference>
<keyword evidence="7" id="KW-1185">Reference proteome</keyword>
<keyword evidence="2 4" id="KW-0732">Signal</keyword>
<dbReference type="RefSeq" id="WP_073059551.1">
    <property type="nucleotide sequence ID" value="NZ_FQUS01000003.1"/>
</dbReference>
<gene>
    <name evidence="6" type="ORF">SAMN05443144_10388</name>
</gene>
<dbReference type="PANTHER" id="PTHR22946">
    <property type="entry name" value="DIENELACTONE HYDROLASE DOMAIN-CONTAINING PROTEIN-RELATED"/>
    <property type="match status" value="1"/>
</dbReference>
<keyword evidence="1" id="KW-0719">Serine esterase</keyword>
<accession>A0A1M4W0W4</accession>
<dbReference type="EMBL" id="FQUS01000003">
    <property type="protein sequence ID" value="SHE74856.1"/>
    <property type="molecule type" value="Genomic_DNA"/>
</dbReference>
<dbReference type="Pfam" id="PF22244">
    <property type="entry name" value="GCE_fung"/>
    <property type="match status" value="1"/>
</dbReference>
<dbReference type="OrthoDB" id="3668964at2"/>
<name>A0A1M4W0W4_9BACT</name>
<dbReference type="Gene3D" id="3.40.50.1820">
    <property type="entry name" value="alpha/beta hydrolase"/>
    <property type="match status" value="1"/>
</dbReference>
<dbReference type="STRING" id="1194090.SAMN05443144_10388"/>
<dbReference type="InterPro" id="IPR050261">
    <property type="entry name" value="FrsA_esterase"/>
</dbReference>
<dbReference type="SUPFAM" id="SSF53474">
    <property type="entry name" value="alpha/beta-Hydrolases"/>
    <property type="match status" value="1"/>
</dbReference>
<sequence length="374" mass="42394">MYRYHRKAILFLVPLIVFCIVSCTKSSESTDSFQFRDASGEEQRITNMAQWEQERWQILQGMEDVMGELPPRTGLSSLNIQVSDTLETDRYYRLTIRFTAAEGEIVPAYMYLPFRKSTSGKHPAMLVLHGTGDGGKRLVDGESPRANRAQAKELAERGYIVIAPDYPSMGELRDYDFSSDRYKSGTMKGIFNHMRSVDVLLARGDVDPERIGVLGHSLGGHNAMFAAAFDPRLKVVVSSCGWTQMDYYDIGQVAHEEYGGRLGPFAQDRYMPLFRDKYGLDGDKIPFDFHEIIAALAPRPFFSNSPVNDGNFDVEGVKKGIKASVEVYRFLDAEDNLQVRYPEAGHDFPTEVRLEAYQFIDQKLDHTPNDHNIE</sequence>
<protein>
    <submittedName>
        <fullName evidence="6">Alpha/beta hydrolase family protein</fullName>
    </submittedName>
</protein>
<evidence type="ECO:0000259" key="5">
    <source>
        <dbReference type="Pfam" id="PF22244"/>
    </source>
</evidence>
<feature type="domain" description="4-O-methyl-glucuronoyl methylesterase-like" evidence="5">
    <location>
        <begin position="195"/>
        <end position="331"/>
    </location>
</feature>
<evidence type="ECO:0000256" key="1">
    <source>
        <dbReference type="ARBA" id="ARBA00022487"/>
    </source>
</evidence>
<dbReference type="AlphaFoldDB" id="A0A1M4W0W4"/>
<proteinExistence type="predicted"/>
<dbReference type="InterPro" id="IPR054579">
    <property type="entry name" value="GCE-like_dom"/>
</dbReference>
<dbReference type="Proteomes" id="UP000184041">
    <property type="component" value="Unassembled WGS sequence"/>
</dbReference>
<dbReference type="GO" id="GO:0052689">
    <property type="term" value="F:carboxylic ester hydrolase activity"/>
    <property type="evidence" value="ECO:0007669"/>
    <property type="project" value="UniProtKB-KW"/>
</dbReference>
<evidence type="ECO:0000256" key="2">
    <source>
        <dbReference type="ARBA" id="ARBA00022729"/>
    </source>
</evidence>
<evidence type="ECO:0000256" key="4">
    <source>
        <dbReference type="SAM" id="SignalP"/>
    </source>
</evidence>
<evidence type="ECO:0000313" key="6">
    <source>
        <dbReference type="EMBL" id="SHE74856.1"/>
    </source>
</evidence>
<organism evidence="6 7">
    <name type="scientific">Fodinibius roseus</name>
    <dbReference type="NCBI Taxonomy" id="1194090"/>
    <lineage>
        <taxon>Bacteria</taxon>
        <taxon>Pseudomonadati</taxon>
        <taxon>Balneolota</taxon>
        <taxon>Balneolia</taxon>
        <taxon>Balneolales</taxon>
        <taxon>Balneolaceae</taxon>
        <taxon>Fodinibius</taxon>
    </lineage>
</organism>
<feature type="chain" id="PRO_5012725310" evidence="4">
    <location>
        <begin position="20"/>
        <end position="374"/>
    </location>
</feature>